<comment type="caution">
    <text evidence="1">The sequence shown here is derived from an EMBL/GenBank/DDBJ whole genome shotgun (WGS) entry which is preliminary data.</text>
</comment>
<dbReference type="Proteomes" id="UP000324222">
    <property type="component" value="Unassembled WGS sequence"/>
</dbReference>
<dbReference type="EMBL" id="VSRR010095652">
    <property type="protein sequence ID" value="MPC93662.1"/>
    <property type="molecule type" value="Genomic_DNA"/>
</dbReference>
<protein>
    <submittedName>
        <fullName evidence="1">Uncharacterized protein</fullName>
    </submittedName>
</protein>
<name>A0A5B7JBS5_PORTR</name>
<accession>A0A5B7JBS5</accession>
<sequence length="12" mass="1285">MVAIGCCRVVSF</sequence>
<reference evidence="1 2" key="1">
    <citation type="submission" date="2019-05" db="EMBL/GenBank/DDBJ databases">
        <title>Another draft genome of Portunus trituberculatus and its Hox gene families provides insights of decapod evolution.</title>
        <authorList>
            <person name="Jeong J.-H."/>
            <person name="Song I."/>
            <person name="Kim S."/>
            <person name="Choi T."/>
            <person name="Kim D."/>
            <person name="Ryu S."/>
            <person name="Kim W."/>
        </authorList>
    </citation>
    <scope>NUCLEOTIDE SEQUENCE [LARGE SCALE GENOMIC DNA]</scope>
    <source>
        <tissue evidence="1">Muscle</tissue>
    </source>
</reference>
<gene>
    <name evidence="1" type="ORF">E2C01_088799</name>
</gene>
<keyword evidence="2" id="KW-1185">Reference proteome</keyword>
<evidence type="ECO:0000313" key="2">
    <source>
        <dbReference type="Proteomes" id="UP000324222"/>
    </source>
</evidence>
<organism evidence="1 2">
    <name type="scientific">Portunus trituberculatus</name>
    <name type="common">Swimming crab</name>
    <name type="synonym">Neptunus trituberculatus</name>
    <dbReference type="NCBI Taxonomy" id="210409"/>
    <lineage>
        <taxon>Eukaryota</taxon>
        <taxon>Metazoa</taxon>
        <taxon>Ecdysozoa</taxon>
        <taxon>Arthropoda</taxon>
        <taxon>Crustacea</taxon>
        <taxon>Multicrustacea</taxon>
        <taxon>Malacostraca</taxon>
        <taxon>Eumalacostraca</taxon>
        <taxon>Eucarida</taxon>
        <taxon>Decapoda</taxon>
        <taxon>Pleocyemata</taxon>
        <taxon>Brachyura</taxon>
        <taxon>Eubrachyura</taxon>
        <taxon>Portunoidea</taxon>
        <taxon>Portunidae</taxon>
        <taxon>Portuninae</taxon>
        <taxon>Portunus</taxon>
    </lineage>
</organism>
<proteinExistence type="predicted"/>
<evidence type="ECO:0000313" key="1">
    <source>
        <dbReference type="EMBL" id="MPC93662.1"/>
    </source>
</evidence>